<dbReference type="Pfam" id="PF01861">
    <property type="entry name" value="BpsA_C"/>
    <property type="match status" value="1"/>
</dbReference>
<dbReference type="InterPro" id="IPR029063">
    <property type="entry name" value="SAM-dependent_MTases_sf"/>
</dbReference>
<evidence type="ECO:0000313" key="2">
    <source>
        <dbReference type="EMBL" id="KKM61047.1"/>
    </source>
</evidence>
<sequence length="350" mass="41807">MIYLTNEVDRLEELYNLLISGDYLYNDSISFLKFLQILQLLKSHRNFAKCFKNSHLKLTSFLGILEFLQNVNIIKLIKDKHIKIQNSEIFELLYRSPSRRRMFLKLIRKIPRWNKKLRIFNYLKKRSLLKLYLPKFKLNIRAFQLPCSIGTSLRRAITIIKNINLKSQKAFFIGDDDLVSILCKFIMPELSITVIEIDGRITKLLKEIAKKYKFTDFNVYNLDIKEIKDSPEILKHKYSIIHFDPPYEAKELQKFFESIDLIMDGQINQVYLNGLFDTKSMAIINQFMLKNKLIISRYYNSFNSYPLKSSDLKYLKSLRKQIKLEYNFKFKEKSLKRIEFSSDFFVIERG</sequence>
<gene>
    <name evidence="2" type="ORF">LCGC14_1535710</name>
</gene>
<dbReference type="InterPro" id="IPR002723">
    <property type="entry name" value="BpsA_C"/>
</dbReference>
<evidence type="ECO:0000259" key="1">
    <source>
        <dbReference type="Pfam" id="PF01861"/>
    </source>
</evidence>
<dbReference type="AlphaFoldDB" id="A0A0F9LVE6"/>
<accession>A0A0F9LVE6</accession>
<feature type="domain" description="N(4)-bis(aminopropyl)spermidine synthase C-terminal" evidence="1">
    <location>
        <begin position="149"/>
        <end position="341"/>
    </location>
</feature>
<comment type="caution">
    <text evidence="2">The sequence shown here is derived from an EMBL/GenBank/DDBJ whole genome shotgun (WGS) entry which is preliminary data.</text>
</comment>
<dbReference type="SUPFAM" id="SSF53335">
    <property type="entry name" value="S-adenosyl-L-methionine-dependent methyltransferases"/>
    <property type="match status" value="1"/>
</dbReference>
<dbReference type="Gene3D" id="3.40.50.150">
    <property type="entry name" value="Vaccinia Virus protein VP39"/>
    <property type="match status" value="1"/>
</dbReference>
<proteinExistence type="predicted"/>
<protein>
    <recommendedName>
        <fullName evidence="1">N(4)-bis(aminopropyl)spermidine synthase C-terminal domain-containing protein</fullName>
    </recommendedName>
</protein>
<dbReference type="EMBL" id="LAZR01011563">
    <property type="protein sequence ID" value="KKM61047.1"/>
    <property type="molecule type" value="Genomic_DNA"/>
</dbReference>
<reference evidence="2" key="1">
    <citation type="journal article" date="2015" name="Nature">
        <title>Complex archaea that bridge the gap between prokaryotes and eukaryotes.</title>
        <authorList>
            <person name="Spang A."/>
            <person name="Saw J.H."/>
            <person name="Jorgensen S.L."/>
            <person name="Zaremba-Niedzwiedzka K."/>
            <person name="Martijn J."/>
            <person name="Lind A.E."/>
            <person name="van Eijk R."/>
            <person name="Schleper C."/>
            <person name="Guy L."/>
            <person name="Ettema T.J."/>
        </authorList>
    </citation>
    <scope>NUCLEOTIDE SEQUENCE</scope>
</reference>
<organism evidence="2">
    <name type="scientific">marine sediment metagenome</name>
    <dbReference type="NCBI Taxonomy" id="412755"/>
    <lineage>
        <taxon>unclassified sequences</taxon>
        <taxon>metagenomes</taxon>
        <taxon>ecological metagenomes</taxon>
    </lineage>
</organism>
<name>A0A0F9LVE6_9ZZZZ</name>